<feature type="transmembrane region" description="Helical" evidence="11">
    <location>
        <begin position="238"/>
        <end position="259"/>
    </location>
</feature>
<dbReference type="GO" id="GO:0008270">
    <property type="term" value="F:zinc ion binding"/>
    <property type="evidence" value="ECO:0007669"/>
    <property type="project" value="UniProtKB-KW"/>
</dbReference>
<evidence type="ECO:0000256" key="7">
    <source>
        <dbReference type="ARBA" id="ARBA00022989"/>
    </source>
</evidence>
<gene>
    <name evidence="15" type="primary">109539235</name>
    <name evidence="14" type="ORF">D910_05093</name>
    <name evidence="13" type="ORF">YQE_07671</name>
</gene>
<evidence type="ECO:0000256" key="1">
    <source>
        <dbReference type="ARBA" id="ARBA00004141"/>
    </source>
</evidence>
<dbReference type="GO" id="GO:1904294">
    <property type="term" value="P:positive regulation of ERAD pathway"/>
    <property type="evidence" value="ECO:0007669"/>
    <property type="project" value="InterPro"/>
</dbReference>
<evidence type="ECO:0000313" key="17">
    <source>
        <dbReference type="Proteomes" id="UP000030742"/>
    </source>
</evidence>
<keyword evidence="4 9" id="KW-0863">Zinc-finger</keyword>
<dbReference type="GO" id="GO:0061630">
    <property type="term" value="F:ubiquitin protein ligase activity"/>
    <property type="evidence" value="ECO:0007669"/>
    <property type="project" value="InterPro"/>
</dbReference>
<keyword evidence="3" id="KW-0479">Metal-binding</keyword>
<name>N6U2D5_DENPD</name>
<evidence type="ECO:0000259" key="12">
    <source>
        <dbReference type="PROSITE" id="PS50089"/>
    </source>
</evidence>
<evidence type="ECO:0000256" key="11">
    <source>
        <dbReference type="SAM" id="Phobius"/>
    </source>
</evidence>
<dbReference type="AlphaFoldDB" id="N6U2D5"/>
<evidence type="ECO:0000256" key="10">
    <source>
        <dbReference type="SAM" id="MobiDB-lite"/>
    </source>
</evidence>
<feature type="transmembrane region" description="Helical" evidence="11">
    <location>
        <begin position="209"/>
        <end position="226"/>
    </location>
</feature>
<dbReference type="Pfam" id="PF13920">
    <property type="entry name" value="zf-C3HC4_3"/>
    <property type="match status" value="1"/>
</dbReference>
<feature type="transmembrane region" description="Helical" evidence="11">
    <location>
        <begin position="287"/>
        <end position="313"/>
    </location>
</feature>
<evidence type="ECO:0000256" key="9">
    <source>
        <dbReference type="PROSITE-ProRule" id="PRU00175"/>
    </source>
</evidence>
<reference evidence="15" key="2">
    <citation type="submission" date="2024-08" db="UniProtKB">
        <authorList>
            <consortium name="EnsemblMetazoa"/>
        </authorList>
    </citation>
    <scope>IDENTIFICATION</scope>
</reference>
<evidence type="ECO:0000256" key="5">
    <source>
        <dbReference type="ARBA" id="ARBA00022786"/>
    </source>
</evidence>
<evidence type="ECO:0000256" key="4">
    <source>
        <dbReference type="ARBA" id="ARBA00022771"/>
    </source>
</evidence>
<evidence type="ECO:0000256" key="6">
    <source>
        <dbReference type="ARBA" id="ARBA00022833"/>
    </source>
</evidence>
<dbReference type="Proteomes" id="UP000019118">
    <property type="component" value="Unassembled WGS sequence"/>
</dbReference>
<dbReference type="GO" id="GO:0016020">
    <property type="term" value="C:membrane"/>
    <property type="evidence" value="ECO:0007669"/>
    <property type="project" value="UniProtKB-SubCell"/>
</dbReference>
<dbReference type="EnsemblMetazoa" id="XM_019906868.1">
    <property type="protein sequence ID" value="XP_019762427.1"/>
    <property type="gene ID" value="LOC109539235"/>
</dbReference>
<dbReference type="EnsemblMetazoa" id="XM_019906869.1">
    <property type="protein sequence ID" value="XP_019762428.1"/>
    <property type="gene ID" value="LOC109539235"/>
</dbReference>
<dbReference type="Proteomes" id="UP000030742">
    <property type="component" value="Unassembled WGS sequence"/>
</dbReference>
<dbReference type="PANTHER" id="PTHR15860">
    <property type="entry name" value="UNCHARACTERIZED RING FINGER-CONTAINING PROTEIN"/>
    <property type="match status" value="1"/>
</dbReference>
<dbReference type="InterPro" id="IPR044235">
    <property type="entry name" value="RNFT1/2"/>
</dbReference>
<comment type="subcellular location">
    <subcellularLocation>
        <location evidence="1">Membrane</location>
        <topology evidence="1">Multi-pass membrane protein</topology>
    </subcellularLocation>
</comment>
<dbReference type="KEGG" id="dpa:109539235"/>
<dbReference type="Gene3D" id="3.30.40.10">
    <property type="entry name" value="Zinc/RING finger domain, C3HC4 (zinc finger)"/>
    <property type="match status" value="1"/>
</dbReference>
<evidence type="ECO:0000256" key="3">
    <source>
        <dbReference type="ARBA" id="ARBA00022723"/>
    </source>
</evidence>
<keyword evidence="16" id="KW-1185">Reference proteome</keyword>
<dbReference type="EMBL" id="KB741002">
    <property type="protein sequence ID" value="ENN75710.1"/>
    <property type="molecule type" value="Genomic_DNA"/>
</dbReference>
<keyword evidence="8 11" id="KW-0472">Membrane</keyword>
<keyword evidence="6" id="KW-0862">Zinc</keyword>
<proteinExistence type="predicted"/>
<dbReference type="OMA" id="VELHCKH"/>
<reference evidence="16 17" key="1">
    <citation type="journal article" date="2013" name="Genome Biol.">
        <title>Draft genome of the mountain pine beetle, Dendroctonus ponderosae Hopkins, a major forest pest.</title>
        <authorList>
            <person name="Keeling C.I."/>
            <person name="Yuen M.M."/>
            <person name="Liao N.Y."/>
            <person name="Docking T.R."/>
            <person name="Chan S.K."/>
            <person name="Taylor G.A."/>
            <person name="Palmquist D.L."/>
            <person name="Jackman S.D."/>
            <person name="Nguyen A."/>
            <person name="Li M."/>
            <person name="Henderson H."/>
            <person name="Janes J.K."/>
            <person name="Zhao Y."/>
            <person name="Pandoh P."/>
            <person name="Moore R."/>
            <person name="Sperling F.A."/>
            <person name="Huber D.P."/>
            <person name="Birol I."/>
            <person name="Jones S.J."/>
            <person name="Bohlmann J."/>
        </authorList>
    </citation>
    <scope>NUCLEOTIDE SEQUENCE</scope>
</reference>
<keyword evidence="2 11" id="KW-0812">Transmembrane</keyword>
<dbReference type="STRING" id="77166.N6U2D5"/>
<dbReference type="PROSITE" id="PS00518">
    <property type="entry name" value="ZF_RING_1"/>
    <property type="match status" value="1"/>
</dbReference>
<dbReference type="InterPro" id="IPR001841">
    <property type="entry name" value="Znf_RING"/>
</dbReference>
<keyword evidence="7 11" id="KW-1133">Transmembrane helix</keyword>
<feature type="region of interest" description="Disordered" evidence="10">
    <location>
        <begin position="143"/>
        <end position="174"/>
    </location>
</feature>
<organism evidence="13">
    <name type="scientific">Dendroctonus ponderosae</name>
    <name type="common">Mountain pine beetle</name>
    <dbReference type="NCBI Taxonomy" id="77166"/>
    <lineage>
        <taxon>Eukaryota</taxon>
        <taxon>Metazoa</taxon>
        <taxon>Ecdysozoa</taxon>
        <taxon>Arthropoda</taxon>
        <taxon>Hexapoda</taxon>
        <taxon>Insecta</taxon>
        <taxon>Pterygota</taxon>
        <taxon>Neoptera</taxon>
        <taxon>Endopterygota</taxon>
        <taxon>Coleoptera</taxon>
        <taxon>Polyphaga</taxon>
        <taxon>Cucujiformia</taxon>
        <taxon>Curculionidae</taxon>
        <taxon>Scolytinae</taxon>
        <taxon>Dendroctonus</taxon>
    </lineage>
</organism>
<feature type="non-terminal residue" evidence="13">
    <location>
        <position position="1"/>
    </location>
</feature>
<dbReference type="HOGENOM" id="CLU_039460_1_0_1"/>
<keyword evidence="5" id="KW-0833">Ubl conjugation pathway</keyword>
<evidence type="ECO:0000256" key="8">
    <source>
        <dbReference type="ARBA" id="ARBA00023136"/>
    </source>
</evidence>
<evidence type="ECO:0000313" key="15">
    <source>
        <dbReference type="EnsemblMetazoa" id="XP_019762426.1"/>
    </source>
</evidence>
<accession>N6U2D5</accession>
<evidence type="ECO:0000313" key="13">
    <source>
        <dbReference type="EMBL" id="ENN75710.1"/>
    </source>
</evidence>
<sequence length="471" mass="52607">MSGSIPNSAPFQRSQSADFAIHQPNQRNLLIAHSSGTLPSATLPVSFQRRTFEGALQLRDSLNSAIRQIEPLVENALSVRQNGMTLSDLLSRPSNSERSVNDSGNGQEASSSATSDYIAINLEGVSPLESHLATSHSPLNNNEEEAAQHQDEAPRPNGQPPNGASGQNSAGRNIENPADVQQAYQVLLKYVPFGLILIAKTLYDFHEGIVIFIILLVTFLHANYTVPHEAIKRTRRSISTLSLELCYIVVCLFCVHYLFQDNVNNFTMVLSLALIRTFSRPLTVSNLLWIVTVTDFTIKLITVMVKIVLTMLPGKLVDFKKRGKIYLFIEAMSQLYRSIATVQPWLYYFLESYQGAEKIVAVFLSAFYMISKGSDLMFKIVFLKAALIKLLQSVTLGAMPSKDQIQTAGDQCPICHDNYHTPVILECRHIFCENCVSTWFDREPTCPLCRAKIVDDPSWKDGTTSYFIQLF</sequence>
<dbReference type="OrthoDB" id="9049620at2759"/>
<evidence type="ECO:0000313" key="14">
    <source>
        <dbReference type="EMBL" id="ERL87703.1"/>
    </source>
</evidence>
<dbReference type="EMBL" id="KB631984">
    <property type="protein sequence ID" value="ERL87703.1"/>
    <property type="molecule type" value="Genomic_DNA"/>
</dbReference>
<dbReference type="SMART" id="SM00184">
    <property type="entry name" value="RING"/>
    <property type="match status" value="1"/>
</dbReference>
<feature type="compositionally biased region" description="Polar residues" evidence="10">
    <location>
        <begin position="92"/>
        <end position="112"/>
    </location>
</feature>
<dbReference type="CDD" id="cd16532">
    <property type="entry name" value="RING-HC_RNFT1-like"/>
    <property type="match status" value="1"/>
</dbReference>
<dbReference type="PROSITE" id="PS50089">
    <property type="entry name" value="ZF_RING_2"/>
    <property type="match status" value="1"/>
</dbReference>
<dbReference type="InterPro" id="IPR017907">
    <property type="entry name" value="Znf_RING_CS"/>
</dbReference>
<feature type="compositionally biased region" description="Polar residues" evidence="10">
    <location>
        <begin position="160"/>
        <end position="171"/>
    </location>
</feature>
<dbReference type="SUPFAM" id="SSF57850">
    <property type="entry name" value="RING/U-box"/>
    <property type="match status" value="1"/>
</dbReference>
<feature type="region of interest" description="Disordered" evidence="10">
    <location>
        <begin position="87"/>
        <end position="112"/>
    </location>
</feature>
<feature type="domain" description="RING-type" evidence="12">
    <location>
        <begin position="412"/>
        <end position="450"/>
    </location>
</feature>
<protein>
    <recommendedName>
        <fullName evidence="12">RING-type domain-containing protein</fullName>
    </recommendedName>
</protein>
<evidence type="ECO:0000256" key="2">
    <source>
        <dbReference type="ARBA" id="ARBA00022692"/>
    </source>
</evidence>
<dbReference type="PANTHER" id="PTHR15860:SF0">
    <property type="entry name" value="LP20373P"/>
    <property type="match status" value="1"/>
</dbReference>
<dbReference type="InterPro" id="IPR013083">
    <property type="entry name" value="Znf_RING/FYVE/PHD"/>
</dbReference>
<dbReference type="EnsemblMetazoa" id="XM_019906867.1">
    <property type="protein sequence ID" value="XP_019762426.1"/>
    <property type="gene ID" value="LOC109539235"/>
</dbReference>
<evidence type="ECO:0000313" key="16">
    <source>
        <dbReference type="Proteomes" id="UP000019118"/>
    </source>
</evidence>